<sequence length="316" mass="34308">MSAPTIIFPAKPWGWQKAPAKPSLDELPTKQGATAAPWILNIIELIHWASFPLGFYVVHFIFVNATVIAGHLQGDLTRVFLLVLGLLSQVYGGGISGNMMHEYEGWQVAPFRNPLALPGGAPGDPPPPPADVDQTRVPRYNNAWLRAVAYQMLFTFQTFGLGCFTTAVFGINAWTSALLLGSVAVALLGPHEPRLALTASVDGQDRPILPLSVSLTAVFALNVVVNLVAYAVFFTPSIRAAWPPMLLPWLGDLIPADSWLLYAVPLLAPLCVAAGGAVEGYFAESRFNQWWHFAAFVILLLGLGLHGVLYWHLVHV</sequence>
<keyword evidence="3" id="KW-1185">Reference proteome</keyword>
<feature type="transmembrane region" description="Helical" evidence="1">
    <location>
        <begin position="79"/>
        <end position="100"/>
    </location>
</feature>
<evidence type="ECO:0000313" key="2">
    <source>
        <dbReference type="EMBL" id="KAG2423022.1"/>
    </source>
</evidence>
<feature type="transmembrane region" description="Helical" evidence="1">
    <location>
        <begin position="290"/>
        <end position="313"/>
    </location>
</feature>
<dbReference type="EMBL" id="JAEHOC010000088">
    <property type="protein sequence ID" value="KAG2423022.1"/>
    <property type="molecule type" value="Genomic_DNA"/>
</dbReference>
<keyword evidence="1" id="KW-0812">Transmembrane</keyword>
<organism evidence="2 3">
    <name type="scientific">Chlamydomonas incerta</name>
    <dbReference type="NCBI Taxonomy" id="51695"/>
    <lineage>
        <taxon>Eukaryota</taxon>
        <taxon>Viridiplantae</taxon>
        <taxon>Chlorophyta</taxon>
        <taxon>core chlorophytes</taxon>
        <taxon>Chlorophyceae</taxon>
        <taxon>CS clade</taxon>
        <taxon>Chlamydomonadales</taxon>
        <taxon>Chlamydomonadaceae</taxon>
        <taxon>Chlamydomonas</taxon>
    </lineage>
</organism>
<accession>A0A835S950</accession>
<protein>
    <submittedName>
        <fullName evidence="2">Uncharacterized protein</fullName>
    </submittedName>
</protein>
<evidence type="ECO:0000313" key="3">
    <source>
        <dbReference type="Proteomes" id="UP000650467"/>
    </source>
</evidence>
<feature type="transmembrane region" description="Helical" evidence="1">
    <location>
        <begin position="259"/>
        <end position="278"/>
    </location>
</feature>
<proteinExistence type="predicted"/>
<keyword evidence="1" id="KW-1133">Transmembrane helix</keyword>
<comment type="caution">
    <text evidence="2">The sequence shown here is derived from an EMBL/GenBank/DDBJ whole genome shotgun (WGS) entry which is preliminary data.</text>
</comment>
<reference evidence="2" key="1">
    <citation type="journal article" date="2020" name="bioRxiv">
        <title>Comparative genomics of Chlamydomonas.</title>
        <authorList>
            <person name="Craig R.J."/>
            <person name="Hasan A.R."/>
            <person name="Ness R.W."/>
            <person name="Keightley P.D."/>
        </authorList>
    </citation>
    <scope>NUCLEOTIDE SEQUENCE</scope>
    <source>
        <strain evidence="2">SAG 7.73</strain>
    </source>
</reference>
<dbReference type="OrthoDB" id="557906at2759"/>
<gene>
    <name evidence="2" type="ORF">HXX76_015620</name>
</gene>
<feature type="transmembrane region" description="Helical" evidence="1">
    <location>
        <begin position="53"/>
        <end position="72"/>
    </location>
</feature>
<keyword evidence="1" id="KW-0472">Membrane</keyword>
<name>A0A835S950_CHLIN</name>
<feature type="transmembrane region" description="Helical" evidence="1">
    <location>
        <begin position="159"/>
        <end position="188"/>
    </location>
</feature>
<feature type="transmembrane region" description="Helical" evidence="1">
    <location>
        <begin position="208"/>
        <end position="233"/>
    </location>
</feature>
<dbReference type="Proteomes" id="UP000650467">
    <property type="component" value="Unassembled WGS sequence"/>
</dbReference>
<evidence type="ECO:0000256" key="1">
    <source>
        <dbReference type="SAM" id="Phobius"/>
    </source>
</evidence>
<dbReference type="AlphaFoldDB" id="A0A835S950"/>